<dbReference type="AlphaFoldDB" id="A0AAE1IXE1"/>
<evidence type="ECO:0000313" key="5">
    <source>
        <dbReference type="Proteomes" id="UP001293593"/>
    </source>
</evidence>
<dbReference type="Proteomes" id="UP001293593">
    <property type="component" value="Unassembled WGS sequence"/>
</dbReference>
<feature type="domain" description="Non-haem dioxygenase N-terminal" evidence="3">
    <location>
        <begin position="26"/>
        <end position="73"/>
    </location>
</feature>
<organism evidence="4 5">
    <name type="scientific">Acacia crassicarpa</name>
    <name type="common">northern wattle</name>
    <dbReference type="NCBI Taxonomy" id="499986"/>
    <lineage>
        <taxon>Eukaryota</taxon>
        <taxon>Viridiplantae</taxon>
        <taxon>Streptophyta</taxon>
        <taxon>Embryophyta</taxon>
        <taxon>Tracheophyta</taxon>
        <taxon>Spermatophyta</taxon>
        <taxon>Magnoliopsida</taxon>
        <taxon>eudicotyledons</taxon>
        <taxon>Gunneridae</taxon>
        <taxon>Pentapetalae</taxon>
        <taxon>rosids</taxon>
        <taxon>fabids</taxon>
        <taxon>Fabales</taxon>
        <taxon>Fabaceae</taxon>
        <taxon>Caesalpinioideae</taxon>
        <taxon>mimosoid clade</taxon>
        <taxon>Acacieae</taxon>
        <taxon>Acacia</taxon>
    </lineage>
</organism>
<dbReference type="GO" id="GO:0046872">
    <property type="term" value="F:metal ion binding"/>
    <property type="evidence" value="ECO:0007669"/>
    <property type="project" value="UniProtKB-KW"/>
</dbReference>
<evidence type="ECO:0000313" key="4">
    <source>
        <dbReference type="EMBL" id="KAK4259203.1"/>
    </source>
</evidence>
<keyword evidence="1" id="KW-0479">Metal-binding</keyword>
<evidence type="ECO:0000259" key="3">
    <source>
        <dbReference type="Pfam" id="PF14226"/>
    </source>
</evidence>
<proteinExistence type="predicted"/>
<evidence type="ECO:0000256" key="1">
    <source>
        <dbReference type="ARBA" id="ARBA00022723"/>
    </source>
</evidence>
<dbReference type="EMBL" id="JAWXYG010000011">
    <property type="protein sequence ID" value="KAK4259203.1"/>
    <property type="molecule type" value="Genomic_DNA"/>
</dbReference>
<sequence>MVVPCRFSISHFILRKQCTTPNFKKLPEIDLSDPQAKTHIVKACKDFGFLKIINHDISLQLITDTEAHTENFLA</sequence>
<reference evidence="4" key="1">
    <citation type="submission" date="2023-10" db="EMBL/GenBank/DDBJ databases">
        <title>Chromosome-level genome of the transformable northern wattle, Acacia crassicarpa.</title>
        <authorList>
            <person name="Massaro I."/>
            <person name="Sinha N.R."/>
            <person name="Poethig S."/>
            <person name="Leichty A.R."/>
        </authorList>
    </citation>
    <scope>NUCLEOTIDE SEQUENCE</scope>
    <source>
        <strain evidence="4">Acra3RX</strain>
        <tissue evidence="4">Leaf</tissue>
    </source>
</reference>
<keyword evidence="5" id="KW-1185">Reference proteome</keyword>
<gene>
    <name evidence="4" type="ORF">QN277_005559</name>
</gene>
<accession>A0AAE1IXE1</accession>
<dbReference type="Pfam" id="PF14226">
    <property type="entry name" value="DIOX_N"/>
    <property type="match status" value="1"/>
</dbReference>
<dbReference type="SUPFAM" id="SSF51197">
    <property type="entry name" value="Clavaminate synthase-like"/>
    <property type="match status" value="1"/>
</dbReference>
<comment type="caution">
    <text evidence="4">The sequence shown here is derived from an EMBL/GenBank/DDBJ whole genome shotgun (WGS) entry which is preliminary data.</text>
</comment>
<dbReference type="InterPro" id="IPR026992">
    <property type="entry name" value="DIOX_N"/>
</dbReference>
<keyword evidence="2" id="KW-0408">Iron</keyword>
<evidence type="ECO:0000256" key="2">
    <source>
        <dbReference type="ARBA" id="ARBA00023004"/>
    </source>
</evidence>
<dbReference type="Gene3D" id="2.60.120.330">
    <property type="entry name" value="B-lactam Antibiotic, Isopenicillin N Synthase, Chain"/>
    <property type="match status" value="1"/>
</dbReference>
<name>A0AAE1IXE1_9FABA</name>
<dbReference type="InterPro" id="IPR027443">
    <property type="entry name" value="IPNS-like_sf"/>
</dbReference>
<protein>
    <recommendedName>
        <fullName evidence="3">Non-haem dioxygenase N-terminal domain-containing protein</fullName>
    </recommendedName>
</protein>